<keyword evidence="1" id="KW-0863">Zinc-finger</keyword>
<reference evidence="3" key="1">
    <citation type="submission" date="2021-03" db="EMBL/GenBank/DDBJ databases">
        <authorList>
            <person name="Bekaert M."/>
        </authorList>
    </citation>
    <scope>NUCLEOTIDE SEQUENCE</scope>
</reference>
<feature type="domain" description="C2H2-type" evidence="2">
    <location>
        <begin position="476"/>
        <end position="505"/>
    </location>
</feature>
<organism evidence="3 4">
    <name type="scientific">Mytilus edulis</name>
    <name type="common">Blue mussel</name>
    <dbReference type="NCBI Taxonomy" id="6550"/>
    <lineage>
        <taxon>Eukaryota</taxon>
        <taxon>Metazoa</taxon>
        <taxon>Spiralia</taxon>
        <taxon>Lophotrochozoa</taxon>
        <taxon>Mollusca</taxon>
        <taxon>Bivalvia</taxon>
        <taxon>Autobranchia</taxon>
        <taxon>Pteriomorphia</taxon>
        <taxon>Mytilida</taxon>
        <taxon>Mytiloidea</taxon>
        <taxon>Mytilidae</taxon>
        <taxon>Mytilinae</taxon>
        <taxon>Mytilus</taxon>
    </lineage>
</organism>
<evidence type="ECO:0000313" key="4">
    <source>
        <dbReference type="Proteomes" id="UP000683360"/>
    </source>
</evidence>
<dbReference type="AlphaFoldDB" id="A0A8S3UXG7"/>
<dbReference type="InterPro" id="IPR013087">
    <property type="entry name" value="Znf_C2H2_type"/>
</dbReference>
<keyword evidence="4" id="KW-1185">Reference proteome</keyword>
<comment type="caution">
    <text evidence="3">The sequence shown here is derived from an EMBL/GenBank/DDBJ whole genome shotgun (WGS) entry which is preliminary data.</text>
</comment>
<keyword evidence="1" id="KW-0479">Metal-binding</keyword>
<evidence type="ECO:0000256" key="1">
    <source>
        <dbReference type="PROSITE-ProRule" id="PRU00042"/>
    </source>
</evidence>
<accession>A0A8S3UXG7</accession>
<dbReference type="OrthoDB" id="6151976at2759"/>
<protein>
    <recommendedName>
        <fullName evidence="2">C2H2-type domain-containing protein</fullName>
    </recommendedName>
</protein>
<proteinExistence type="predicted"/>
<dbReference type="PROSITE" id="PS50157">
    <property type="entry name" value="ZINC_FINGER_C2H2_2"/>
    <property type="match status" value="1"/>
</dbReference>
<dbReference type="GO" id="GO:0008270">
    <property type="term" value="F:zinc ion binding"/>
    <property type="evidence" value="ECO:0007669"/>
    <property type="project" value="UniProtKB-KW"/>
</dbReference>
<gene>
    <name evidence="3" type="ORF">MEDL_59238</name>
</gene>
<name>A0A8S3UXG7_MYTED</name>
<dbReference type="PROSITE" id="PS00028">
    <property type="entry name" value="ZINC_FINGER_C2H2_1"/>
    <property type="match status" value="1"/>
</dbReference>
<evidence type="ECO:0000259" key="2">
    <source>
        <dbReference type="PROSITE" id="PS50157"/>
    </source>
</evidence>
<keyword evidence="1" id="KW-0862">Zinc</keyword>
<sequence>MVDQLPHHNPTWTPTCVYEIPEMPPKTRCSSKSHDPGRQCTRFFKLCGKQVPRQLVDFLIEIGDIRAHSTYLCLNCKDDAAIKFECSKNADPSSEPTSCLGETSGASYGEPAAKKRALKMRDFTNEIIEEIDGGYFSIEDLQRIATAIGRSQSKCVYEDSMSITKQFQDADLLQTFNMEEWLLTRNSVVIAFLIGIGGRELNNISNRLQLLLVRCVEQIYYFRNLNFVAPLAFMKNLLAYYLTGSKAVVTQDAGYPSSSYSGIQAWIKNHSEDPLQCPDNADVVTFLDNNQVLQRKWRVQTDFKSTSSVITTIVHIIPDKTAILQHKTELSPRQWLNVEERVNVKDALLTKIQQQEDSFSKYRDQFISAQLNIIFQQQTSRDGTITDVINDEIISPHTKPQDRYTFIPSRHPDEKPVVIMGDPAFENPCSYESVEKVFNHILEQTNIGSSDGRKWTMVGCDGLPYALGSRIQDSFFKCLECTREFVCREEFEEHRKEHSHCMLTPLVDCRKYNNIVLIPGLGHIEMNMVKAIVKLLWEPAFIDLARMLGFNSIRALQCCQNCSDHHKSWQMVQIFLHAMGQELLLPYVQKVILEGGSPSPAGYYHWLQGVQNPNYNFMKEVVFTYCLAIHVFRAGVRRNNTEAINIAKTKFSSLFFGLNMPFYMEIITRDSLVRLQCPPDVIGFIGDHESYSVSGNDSKGEGGDFVLESKNRKTKMFIPAGLPDNNKWLQVCRNVDKLEKINERMSQIIDVCGADDDYTYSPDLAHEIYSFRRIIRKQNYLRNDNESNHNTLGGKKLDKELINFGTKCKENRLHFISGFVENGTFHKKYEPIFVLEAENIANKTKSEIACVIEVELQRIEDTDMSNRWKKIKNKTKADFLEFLKEI</sequence>
<dbReference type="Proteomes" id="UP000683360">
    <property type="component" value="Unassembled WGS sequence"/>
</dbReference>
<dbReference type="EMBL" id="CAJPWZ010002897">
    <property type="protein sequence ID" value="CAG2247323.1"/>
    <property type="molecule type" value="Genomic_DNA"/>
</dbReference>
<evidence type="ECO:0000313" key="3">
    <source>
        <dbReference type="EMBL" id="CAG2247323.1"/>
    </source>
</evidence>